<evidence type="ECO:0000256" key="4">
    <source>
        <dbReference type="ARBA" id="ARBA00023125"/>
    </source>
</evidence>
<evidence type="ECO:0000259" key="6">
    <source>
        <dbReference type="Pfam" id="PF04542"/>
    </source>
</evidence>
<dbReference type="Gene3D" id="1.10.1740.10">
    <property type="match status" value="1"/>
</dbReference>
<evidence type="ECO:0000256" key="5">
    <source>
        <dbReference type="ARBA" id="ARBA00023163"/>
    </source>
</evidence>
<dbReference type="NCBIfam" id="TIGR02937">
    <property type="entry name" value="sigma70-ECF"/>
    <property type="match status" value="1"/>
</dbReference>
<dbReference type="CDD" id="cd06171">
    <property type="entry name" value="Sigma70_r4"/>
    <property type="match status" value="1"/>
</dbReference>
<keyword evidence="9" id="KW-1185">Reference proteome</keyword>
<keyword evidence="2" id="KW-0805">Transcription regulation</keyword>
<dbReference type="InterPro" id="IPR013325">
    <property type="entry name" value="RNA_pol_sigma_r2"/>
</dbReference>
<sequence length="177" mass="20979">MENLKEILMGCRRQERQAQEKLYRQFYPVLFALCRKFFDDKHEILTAVNNGMLKVFKNIDQFDEQKGEFFNWLYTTVRNAALTQLRDSKTQHFDYEEIDDYMGFESDENPFDKLDAADIIVYLSALPVATRRVFGLFYLDGFSIKEIAESLDISDGTVKWHLSEGRKRLKVIFEKIF</sequence>
<dbReference type="InterPro" id="IPR014284">
    <property type="entry name" value="RNA_pol_sigma-70_dom"/>
</dbReference>
<dbReference type="Pfam" id="PF04542">
    <property type="entry name" value="Sigma70_r2"/>
    <property type="match status" value="1"/>
</dbReference>
<organism evidence="8 9">
    <name type="scientific">Dyadobacter chenwenxiniae</name>
    <dbReference type="NCBI Taxonomy" id="2906456"/>
    <lineage>
        <taxon>Bacteria</taxon>
        <taxon>Pseudomonadati</taxon>
        <taxon>Bacteroidota</taxon>
        <taxon>Cytophagia</taxon>
        <taxon>Cytophagales</taxon>
        <taxon>Spirosomataceae</taxon>
        <taxon>Dyadobacter</taxon>
    </lineage>
</organism>
<dbReference type="EMBL" id="JAJTTC010000001">
    <property type="protein sequence ID" value="MCF0061834.1"/>
    <property type="molecule type" value="Genomic_DNA"/>
</dbReference>
<proteinExistence type="inferred from homology"/>
<evidence type="ECO:0000313" key="9">
    <source>
        <dbReference type="Proteomes" id="UP001139000"/>
    </source>
</evidence>
<evidence type="ECO:0000256" key="2">
    <source>
        <dbReference type="ARBA" id="ARBA00023015"/>
    </source>
</evidence>
<name>A0A9X1PKE5_9BACT</name>
<evidence type="ECO:0000256" key="1">
    <source>
        <dbReference type="ARBA" id="ARBA00010641"/>
    </source>
</evidence>
<dbReference type="InterPro" id="IPR013249">
    <property type="entry name" value="RNA_pol_sigma70_r4_t2"/>
</dbReference>
<keyword evidence="3" id="KW-0731">Sigma factor</keyword>
<dbReference type="GO" id="GO:0006352">
    <property type="term" value="P:DNA-templated transcription initiation"/>
    <property type="evidence" value="ECO:0007669"/>
    <property type="project" value="InterPro"/>
</dbReference>
<evidence type="ECO:0000259" key="7">
    <source>
        <dbReference type="Pfam" id="PF08281"/>
    </source>
</evidence>
<accession>A0A9X1PKE5</accession>
<protein>
    <submittedName>
        <fullName evidence="8">Sigma-70 family RNA polymerase sigma factor</fullName>
    </submittedName>
</protein>
<dbReference type="Gene3D" id="1.10.10.10">
    <property type="entry name" value="Winged helix-like DNA-binding domain superfamily/Winged helix DNA-binding domain"/>
    <property type="match status" value="1"/>
</dbReference>
<dbReference type="GO" id="GO:0003677">
    <property type="term" value="F:DNA binding"/>
    <property type="evidence" value="ECO:0007669"/>
    <property type="project" value="UniProtKB-KW"/>
</dbReference>
<dbReference type="InterPro" id="IPR013324">
    <property type="entry name" value="RNA_pol_sigma_r3/r4-like"/>
</dbReference>
<dbReference type="Proteomes" id="UP001139000">
    <property type="component" value="Unassembled WGS sequence"/>
</dbReference>
<dbReference type="InterPro" id="IPR007627">
    <property type="entry name" value="RNA_pol_sigma70_r2"/>
</dbReference>
<dbReference type="InterPro" id="IPR039425">
    <property type="entry name" value="RNA_pol_sigma-70-like"/>
</dbReference>
<gene>
    <name evidence="8" type="ORF">LXM26_10040</name>
</gene>
<keyword evidence="4" id="KW-0238">DNA-binding</keyword>
<dbReference type="PANTHER" id="PTHR43133">
    <property type="entry name" value="RNA POLYMERASE ECF-TYPE SIGMA FACTO"/>
    <property type="match status" value="1"/>
</dbReference>
<dbReference type="RefSeq" id="WP_234602957.1">
    <property type="nucleotide sequence ID" value="NZ_CP094997.1"/>
</dbReference>
<comment type="caution">
    <text evidence="8">The sequence shown here is derived from an EMBL/GenBank/DDBJ whole genome shotgun (WGS) entry which is preliminary data.</text>
</comment>
<evidence type="ECO:0000313" key="8">
    <source>
        <dbReference type="EMBL" id="MCF0061834.1"/>
    </source>
</evidence>
<reference evidence="8" key="1">
    <citation type="submission" date="2021-12" db="EMBL/GenBank/DDBJ databases">
        <title>Novel species in genus Dyadobacter.</title>
        <authorList>
            <person name="Ma C."/>
        </authorList>
    </citation>
    <scope>NUCLEOTIDE SEQUENCE</scope>
    <source>
        <strain evidence="8">LJ419</strain>
    </source>
</reference>
<dbReference type="Pfam" id="PF08281">
    <property type="entry name" value="Sigma70_r4_2"/>
    <property type="match status" value="1"/>
</dbReference>
<dbReference type="PANTHER" id="PTHR43133:SF8">
    <property type="entry name" value="RNA POLYMERASE SIGMA FACTOR HI_1459-RELATED"/>
    <property type="match status" value="1"/>
</dbReference>
<dbReference type="AlphaFoldDB" id="A0A9X1PKE5"/>
<comment type="similarity">
    <text evidence="1">Belongs to the sigma-70 factor family. ECF subfamily.</text>
</comment>
<feature type="domain" description="RNA polymerase sigma factor 70 region 4 type 2" evidence="7">
    <location>
        <begin position="119"/>
        <end position="169"/>
    </location>
</feature>
<dbReference type="GO" id="GO:0016987">
    <property type="term" value="F:sigma factor activity"/>
    <property type="evidence" value="ECO:0007669"/>
    <property type="project" value="UniProtKB-KW"/>
</dbReference>
<evidence type="ECO:0000256" key="3">
    <source>
        <dbReference type="ARBA" id="ARBA00023082"/>
    </source>
</evidence>
<feature type="domain" description="RNA polymerase sigma-70 region 2" evidence="6">
    <location>
        <begin position="22"/>
        <end position="89"/>
    </location>
</feature>
<keyword evidence="5" id="KW-0804">Transcription</keyword>
<dbReference type="InterPro" id="IPR036388">
    <property type="entry name" value="WH-like_DNA-bd_sf"/>
</dbReference>
<dbReference type="SUPFAM" id="SSF88659">
    <property type="entry name" value="Sigma3 and sigma4 domains of RNA polymerase sigma factors"/>
    <property type="match status" value="1"/>
</dbReference>
<dbReference type="SUPFAM" id="SSF88946">
    <property type="entry name" value="Sigma2 domain of RNA polymerase sigma factors"/>
    <property type="match status" value="1"/>
</dbReference>